<dbReference type="HOGENOM" id="CLU_146133_0_0_1"/>
<proteinExistence type="predicted"/>
<dbReference type="Proteomes" id="UP000008142">
    <property type="component" value="Unassembled WGS sequence"/>
</dbReference>
<dbReference type="EMBL" id="DS990637">
    <property type="protein sequence ID" value="EGC42872.1"/>
    <property type="molecule type" value="Genomic_DNA"/>
</dbReference>
<evidence type="ECO:0000313" key="2">
    <source>
        <dbReference type="Proteomes" id="UP000008142"/>
    </source>
</evidence>
<gene>
    <name evidence="1" type="ORF">HCEG_02087</name>
</gene>
<dbReference type="AlphaFoldDB" id="F0UAF3"/>
<reference evidence="2" key="1">
    <citation type="submission" date="2008-07" db="EMBL/GenBank/DDBJ databases">
        <title>Annotation of Ajellomyces capsulatus strain H88.</title>
        <authorList>
            <person name="Champion M."/>
            <person name="Cuomo C."/>
            <person name="Ma L.-J."/>
            <person name="Henn M.R."/>
            <person name="Sil A."/>
            <person name="Goldman B."/>
            <person name="Young S.K."/>
            <person name="Kodira C.D."/>
            <person name="Zeng Q."/>
            <person name="Koehrsen M."/>
            <person name="Alvarado L."/>
            <person name="Berlin A."/>
            <person name="Borenstein D."/>
            <person name="Chen Z."/>
            <person name="Engels R."/>
            <person name="Freedman E."/>
            <person name="Gellesch M."/>
            <person name="Goldberg J."/>
            <person name="Griggs A."/>
            <person name="Gujja S."/>
            <person name="Heiman D."/>
            <person name="Hepburn T."/>
            <person name="Howarth C."/>
            <person name="Jen D."/>
            <person name="Larson L."/>
            <person name="Lewis B."/>
            <person name="Mehta T."/>
            <person name="Park D."/>
            <person name="Pearson M."/>
            <person name="Roberts A."/>
            <person name="Saif S."/>
            <person name="Shea T."/>
            <person name="Shenoy N."/>
            <person name="Sisk P."/>
            <person name="Stolte C."/>
            <person name="Sykes S."/>
            <person name="Walk T."/>
            <person name="White J."/>
            <person name="Yandava C."/>
            <person name="Klein B."/>
            <person name="McEwen J.G."/>
            <person name="Puccia R."/>
            <person name="Goldman G.H."/>
            <person name="Felipe M.S."/>
            <person name="Nino-Vega G."/>
            <person name="San-Blas G."/>
            <person name="Taylor J."/>
            <person name="Mendoza L."/>
            <person name="Galagan J."/>
            <person name="Nusbaum C."/>
            <person name="Birren B."/>
        </authorList>
    </citation>
    <scope>NUCLEOTIDE SEQUENCE [LARGE SCALE GENOMIC DNA]</scope>
    <source>
        <strain evidence="2">H88</strain>
    </source>
</reference>
<organism evidence="2">
    <name type="scientific">Ajellomyces capsulatus (strain H88)</name>
    <name type="common">Darling's disease fungus</name>
    <name type="synonym">Histoplasma capsulatum</name>
    <dbReference type="NCBI Taxonomy" id="544711"/>
    <lineage>
        <taxon>Eukaryota</taxon>
        <taxon>Fungi</taxon>
        <taxon>Dikarya</taxon>
        <taxon>Ascomycota</taxon>
        <taxon>Pezizomycotina</taxon>
        <taxon>Eurotiomycetes</taxon>
        <taxon>Eurotiomycetidae</taxon>
        <taxon>Onygenales</taxon>
        <taxon>Ajellomycetaceae</taxon>
        <taxon>Histoplasma</taxon>
    </lineage>
</organism>
<sequence>MTDWNSRNPPYWAWRVAREKSTNAASCEDRTVVFEESWYAGVLQFEVSQHATVSAAPLSLETSQPSAKLRICTQDIRDYVPRWLIRRQQVVHTSVRSLSHSTRVIDQWVPPFSAYLRSIKNFCEAAVEWTSAPDWQIDDDEQGTDDMNRC</sequence>
<accession>F0UAF3</accession>
<dbReference type="OMA" id="ICTQDIR"/>
<protein>
    <submittedName>
        <fullName evidence="1">Uncharacterized protein</fullName>
    </submittedName>
</protein>
<evidence type="ECO:0000313" key="1">
    <source>
        <dbReference type="EMBL" id="EGC42872.1"/>
    </source>
</evidence>
<name>F0UAF3_AJEC8</name>